<accession>H5SVD8</accession>
<dbReference type="NCBIfam" id="TIGR00262">
    <property type="entry name" value="trpA"/>
    <property type="match status" value="1"/>
</dbReference>
<gene>
    <name evidence="9" type="primary">trpA</name>
    <name evidence="11" type="ORF">HGMM_OP4C203</name>
</gene>
<sequence>MILSQRLNKRFDEVRRAGEAALIGYIMTGEPQLERTVEYIQALEAGGLDVLELGVPFTDPIADGPILQAAHTRALRQGVTVHTALQIVRELRVGANPRIRHGQTQGSAPTELPILLMTYYNPVFKMGEESFARRCSEAGVDGVIIPDLPIEEAASWVNQARKYGLARVFFATPETDNERVKKICEYASGFLYLVSRYGTTGVNETLAPTAIPLIERVRPLVPQDLRIAVGFGFSTRAQIETVVRAGADGVIVGSALAARIAEGASPEAITDYVRELKAGTRR</sequence>
<evidence type="ECO:0000256" key="6">
    <source>
        <dbReference type="ARBA" id="ARBA00023141"/>
    </source>
</evidence>
<evidence type="ECO:0000256" key="8">
    <source>
        <dbReference type="ARBA" id="ARBA00049047"/>
    </source>
</evidence>
<comment type="subunit">
    <text evidence="3 9">Tetramer of two alpha and two beta chains.</text>
</comment>
<dbReference type="CDD" id="cd04724">
    <property type="entry name" value="Tryptophan_synthase_alpha"/>
    <property type="match status" value="1"/>
</dbReference>
<comment type="similarity">
    <text evidence="9 10">Belongs to the TrpA family.</text>
</comment>
<evidence type="ECO:0000256" key="3">
    <source>
        <dbReference type="ARBA" id="ARBA00011270"/>
    </source>
</evidence>
<dbReference type="InterPro" id="IPR018204">
    <property type="entry name" value="Trp_synthase_alpha_AS"/>
</dbReference>
<dbReference type="AlphaFoldDB" id="H5SVD8"/>
<comment type="pathway">
    <text evidence="2 9">Amino-acid biosynthesis; L-tryptophan biosynthesis; L-tryptophan from chorismate: step 5/5.</text>
</comment>
<evidence type="ECO:0000256" key="1">
    <source>
        <dbReference type="ARBA" id="ARBA00003365"/>
    </source>
</evidence>
<evidence type="ECO:0000256" key="5">
    <source>
        <dbReference type="ARBA" id="ARBA00022822"/>
    </source>
</evidence>
<dbReference type="Gene3D" id="3.20.20.70">
    <property type="entry name" value="Aldolase class I"/>
    <property type="match status" value="1"/>
</dbReference>
<feature type="active site" description="Proton acceptor" evidence="9">
    <location>
        <position position="52"/>
    </location>
</feature>
<comment type="function">
    <text evidence="1 9">The alpha subunit is responsible for the aldol cleavage of indoleglycerol phosphate to indole and glyceraldehyde 3-phosphate.</text>
</comment>
<dbReference type="InterPro" id="IPR013785">
    <property type="entry name" value="Aldolase_TIM"/>
</dbReference>
<dbReference type="Pfam" id="PF00290">
    <property type="entry name" value="Trp_syntA"/>
    <property type="match status" value="1"/>
</dbReference>
<dbReference type="FunFam" id="3.20.20.70:FF:000037">
    <property type="entry name" value="Tryptophan synthase alpha chain"/>
    <property type="match status" value="1"/>
</dbReference>
<name>H5SVD8_ACEAU</name>
<reference evidence="11" key="2">
    <citation type="journal article" date="2012" name="PLoS ONE">
        <title>A Deeply Branching Thermophilic Bacterium with an Ancient Acetyl-CoA Pathway Dominates a Subsurface Ecosystem.</title>
        <authorList>
            <person name="Takami H."/>
            <person name="Noguchi H."/>
            <person name="Takaki Y."/>
            <person name="Uchiyama I."/>
            <person name="Toyoda A."/>
            <person name="Nishi S."/>
            <person name="Chee G.-J."/>
            <person name="Arai W."/>
            <person name="Nunoura T."/>
            <person name="Itoh T."/>
            <person name="Hattori M."/>
            <person name="Takai K."/>
        </authorList>
    </citation>
    <scope>NUCLEOTIDE SEQUENCE</scope>
</reference>
<evidence type="ECO:0000313" key="11">
    <source>
        <dbReference type="EMBL" id="BAL59567.1"/>
    </source>
</evidence>
<comment type="catalytic activity">
    <reaction evidence="8 9">
        <text>(1S,2R)-1-C-(indol-3-yl)glycerol 3-phosphate + L-serine = D-glyceraldehyde 3-phosphate + L-tryptophan + H2O</text>
        <dbReference type="Rhea" id="RHEA:10532"/>
        <dbReference type="ChEBI" id="CHEBI:15377"/>
        <dbReference type="ChEBI" id="CHEBI:33384"/>
        <dbReference type="ChEBI" id="CHEBI:57912"/>
        <dbReference type="ChEBI" id="CHEBI:58866"/>
        <dbReference type="ChEBI" id="CHEBI:59776"/>
        <dbReference type="EC" id="4.2.1.20"/>
    </reaction>
</comment>
<evidence type="ECO:0000256" key="9">
    <source>
        <dbReference type="HAMAP-Rule" id="MF_00131"/>
    </source>
</evidence>
<dbReference type="HAMAP" id="MF_00131">
    <property type="entry name" value="Trp_synth_alpha"/>
    <property type="match status" value="1"/>
</dbReference>
<dbReference type="EMBL" id="AP011803">
    <property type="protein sequence ID" value="BAL59567.1"/>
    <property type="molecule type" value="Genomic_DNA"/>
</dbReference>
<dbReference type="InterPro" id="IPR011060">
    <property type="entry name" value="RibuloseP-bd_barrel"/>
</dbReference>
<evidence type="ECO:0000256" key="4">
    <source>
        <dbReference type="ARBA" id="ARBA00022605"/>
    </source>
</evidence>
<dbReference type="InterPro" id="IPR002028">
    <property type="entry name" value="Trp_synthase_suA"/>
</dbReference>
<keyword evidence="6 9" id="KW-0057">Aromatic amino acid biosynthesis</keyword>
<dbReference type="GO" id="GO:0004834">
    <property type="term" value="F:tryptophan synthase activity"/>
    <property type="evidence" value="ECO:0007669"/>
    <property type="project" value="UniProtKB-UniRule"/>
</dbReference>
<reference evidence="11" key="1">
    <citation type="journal article" date="2005" name="Environ. Microbiol.">
        <title>Genetic and functional properties of uncultivated thermophilic crenarchaeotes from a subsurface gold mine as revealed by analysis of genome fragments.</title>
        <authorList>
            <person name="Nunoura T."/>
            <person name="Hirayama H."/>
            <person name="Takami H."/>
            <person name="Oida H."/>
            <person name="Nishi S."/>
            <person name="Shimamura S."/>
            <person name="Suzuki Y."/>
            <person name="Inagaki F."/>
            <person name="Takai K."/>
            <person name="Nealson K.H."/>
            <person name="Horikoshi K."/>
        </authorList>
    </citation>
    <scope>NUCLEOTIDE SEQUENCE</scope>
</reference>
<evidence type="ECO:0000256" key="7">
    <source>
        <dbReference type="ARBA" id="ARBA00023239"/>
    </source>
</evidence>
<dbReference type="UniPathway" id="UPA00035">
    <property type="reaction ID" value="UER00044"/>
</dbReference>
<feature type="active site" description="Proton acceptor" evidence="9">
    <location>
        <position position="63"/>
    </location>
</feature>
<evidence type="ECO:0000256" key="2">
    <source>
        <dbReference type="ARBA" id="ARBA00004733"/>
    </source>
</evidence>
<dbReference type="PANTHER" id="PTHR43406:SF1">
    <property type="entry name" value="TRYPTOPHAN SYNTHASE ALPHA CHAIN, CHLOROPLASTIC"/>
    <property type="match status" value="1"/>
</dbReference>
<keyword evidence="5 9" id="KW-0822">Tryptophan biosynthesis</keyword>
<keyword evidence="4 9" id="KW-0028">Amino-acid biosynthesis</keyword>
<dbReference type="SUPFAM" id="SSF51366">
    <property type="entry name" value="Ribulose-phoshate binding barrel"/>
    <property type="match status" value="1"/>
</dbReference>
<dbReference type="EC" id="4.2.1.20" evidence="9"/>
<dbReference type="PANTHER" id="PTHR43406">
    <property type="entry name" value="TRYPTOPHAN SYNTHASE, ALPHA CHAIN"/>
    <property type="match status" value="1"/>
</dbReference>
<organism evidence="11">
    <name type="scientific">Acetithermum autotrophicum</name>
    <dbReference type="NCBI Taxonomy" id="1446466"/>
    <lineage>
        <taxon>Bacteria</taxon>
        <taxon>Candidatus Bipolaricaulota</taxon>
        <taxon>Candidatus Acetithermum</taxon>
    </lineage>
</organism>
<protein>
    <recommendedName>
        <fullName evidence="9">Tryptophan synthase alpha chain</fullName>
        <ecNumber evidence="9">4.2.1.20</ecNumber>
    </recommendedName>
</protein>
<keyword evidence="7 9" id="KW-0456">Lyase</keyword>
<proteinExistence type="inferred from homology"/>
<dbReference type="GO" id="GO:0005829">
    <property type="term" value="C:cytosol"/>
    <property type="evidence" value="ECO:0007669"/>
    <property type="project" value="TreeGrafter"/>
</dbReference>
<dbReference type="PROSITE" id="PS00167">
    <property type="entry name" value="TRP_SYNTHASE_ALPHA"/>
    <property type="match status" value="1"/>
</dbReference>
<evidence type="ECO:0000256" key="10">
    <source>
        <dbReference type="RuleBase" id="RU003662"/>
    </source>
</evidence>